<feature type="signal peptide" evidence="1">
    <location>
        <begin position="1"/>
        <end position="20"/>
    </location>
</feature>
<evidence type="ECO:0008006" key="4">
    <source>
        <dbReference type="Google" id="ProtNLM"/>
    </source>
</evidence>
<dbReference type="InterPro" id="IPR013783">
    <property type="entry name" value="Ig-like_fold"/>
</dbReference>
<gene>
    <name evidence="2" type="ORF">CHX27_09905</name>
</gene>
<protein>
    <recommendedName>
        <fullName evidence="4">MAM domain-containing protein</fullName>
    </recommendedName>
</protein>
<feature type="chain" id="PRO_5012581208" description="MAM domain-containing protein" evidence="1">
    <location>
        <begin position="21"/>
        <end position="1341"/>
    </location>
</feature>
<evidence type="ECO:0000313" key="2">
    <source>
        <dbReference type="EMBL" id="OYQ43459.1"/>
    </source>
</evidence>
<dbReference type="Proteomes" id="UP000216035">
    <property type="component" value="Unassembled WGS sequence"/>
</dbReference>
<dbReference type="Gene3D" id="2.60.120.260">
    <property type="entry name" value="Galactose-binding domain-like"/>
    <property type="match status" value="1"/>
</dbReference>
<dbReference type="Gene3D" id="2.60.40.10">
    <property type="entry name" value="Immunoglobulins"/>
    <property type="match status" value="1"/>
</dbReference>
<feature type="non-terminal residue" evidence="2">
    <location>
        <position position="1341"/>
    </location>
</feature>
<evidence type="ECO:0000313" key="3">
    <source>
        <dbReference type="Proteomes" id="UP000216035"/>
    </source>
</evidence>
<organism evidence="2 3">
    <name type="scientific">Flavobacterium aurantiibacter</name>
    <dbReference type="NCBI Taxonomy" id="2023067"/>
    <lineage>
        <taxon>Bacteria</taxon>
        <taxon>Pseudomonadati</taxon>
        <taxon>Bacteroidota</taxon>
        <taxon>Flavobacteriia</taxon>
        <taxon>Flavobacteriales</taxon>
        <taxon>Flavobacteriaceae</taxon>
        <taxon>Flavobacterium</taxon>
    </lineage>
</organism>
<accession>A0A255ZPX3</accession>
<sequence length="1341" mass="138964">MKFTLRLVVSLLLVAKMSNAQNLLTNGDFEAGTNNTGFNVNGAGYNFLSPPYSGTTASGDYAFVANPNVLNTNFFLSGGDHTTGTGLMMVIDGNATGGAQKFWRAGTNGNGVCALNTNLVYEFSFWAKSVGNNIVDNSGRADIRIQWNNATNVQFVSPASTLVPLPADGWQKFTYRFKPTNACVYIELYNENTAFVGNDFAVDDFSVRALLTATISPNQGVCQGPVPAEVTFTGVNGVAPYTFTYTINGGAPQTVSSSASNSSVIVSVPAVNAGVAIVNLVSVTSSSTTSQVGQSSSINVVSPPTVVIGGPSTVSCPDSPQVLTFTGTPGATVSYTNGVNNFSVVLNNQGLATAVRTDEVTTTYSINTVELSGCEVAVVSQTTIQVSPINAEFANDEIFVCPNGAGTIVIEGTPNATVTYTVSTAPTVPVTLTLNGAGQGQITQNFSANTSFTLVSVSDGSCTRDLNETASVRVLATNSVTITPPPGSICPGESYDVLLSGPAGATITLGSSSSTTPISVTLDAQGNGSLSPIIFATTTFTLQNISFGPCASALTGSATVNVLSASATRCLGGPQIEVEIRNMTPICQPGECTNLTATYYAIAPTTTYVSQPIPFQQVNSFTGGTVLQANQDDIFSPVFTLPFNFNFYGVNYNQLVVGSNGVISFNTALAGQFCPWAFNQTVPPTGNPTFPILNAIYGVYQDTNIASPPVTNPAVQNVNYYVQGTAPNRVFVANFNELPLYDCNATLGLMTSQIVLYETTNIVDVIIKNRVGDCGWNGGNGIVGVQNATGTAASISYQTGDWNVSNQAVRLYPTSTVTTEDLVTVQWTDQFGTNLGTTDNIVVCPTQNTTYTVTITTTRQDNTVITATDSYTVIVEPPVNVASTPENVFNCDLVTGNTVTFDIDQIAEISGGDPNLEVNFFESLQDAKDFASPIPFNQLSSYAVQVSDLPKELWVSVTDFSSTNGCYNYLPFVLDNFSAQGTIAYTGGTGPNQNTFCAAGGSAVLPTLSPDLLVGGIYSVTPSTGLAVDPFTGAVNVTDPSNVAGTYQITYTVTVADCPPYTTPPTEFILDACCVSNPGADFAVCSGDPINLSMEDLGPTATYSWSGPNGFTANTRQVTISNITVPGDYVFTANSTVQSIACDPETITITVLPAATASILTTSFGTCTGSSPQVQFSGTSGAVVSYQINGGVTQTATLSTDASGTGTATITVNNITADTTVELVSVSTSSSPICSQTFVPAQSITITVGLPTAVFVTTSVAVCPTGNAQLEVSGTPGSTVNYTVVNASGNTAASIILDTSTGVGTINLTNLTSTTTVELVSVSSPATPPCTATITGQSAVV</sequence>
<keyword evidence="1" id="KW-0732">Signal</keyword>
<name>A0A255ZPX3_9FLAO</name>
<keyword evidence="3" id="KW-1185">Reference proteome</keyword>
<comment type="caution">
    <text evidence="2">The sequence shown here is derived from an EMBL/GenBank/DDBJ whole genome shotgun (WGS) entry which is preliminary data.</text>
</comment>
<dbReference type="EMBL" id="NOXX01000203">
    <property type="protein sequence ID" value="OYQ43459.1"/>
    <property type="molecule type" value="Genomic_DNA"/>
</dbReference>
<evidence type="ECO:0000256" key="1">
    <source>
        <dbReference type="SAM" id="SignalP"/>
    </source>
</evidence>
<reference evidence="2 3" key="1">
    <citation type="submission" date="2017-07" db="EMBL/GenBank/DDBJ databases">
        <title>Flavobacterium cyanobacteriorum sp. nov., isolated from cyanobacterial aggregates in a eutrophic lake.</title>
        <authorList>
            <person name="Cai H."/>
        </authorList>
    </citation>
    <scope>NUCLEOTIDE SEQUENCE [LARGE SCALE GENOMIC DNA]</scope>
    <source>
        <strain evidence="2 3">TH167</strain>
    </source>
</reference>
<proteinExistence type="predicted"/>